<evidence type="ECO:0000256" key="4">
    <source>
        <dbReference type="ARBA" id="ARBA00023136"/>
    </source>
</evidence>
<dbReference type="Proteomes" id="UP000037737">
    <property type="component" value="Unassembled WGS sequence"/>
</dbReference>
<feature type="transmembrane region" description="Helical" evidence="5">
    <location>
        <begin position="82"/>
        <end position="113"/>
    </location>
</feature>
<dbReference type="PATRIC" id="fig|84292.3.peg.378"/>
<dbReference type="OrthoDB" id="3701077at2"/>
<keyword evidence="8" id="KW-1185">Reference proteome</keyword>
<comment type="caution">
    <text evidence="7">The sequence shown here is derived from an EMBL/GenBank/DDBJ whole genome shotgun (WGS) entry which is preliminary data.</text>
</comment>
<keyword evidence="2 5" id="KW-0812">Transmembrane</keyword>
<evidence type="ECO:0000256" key="5">
    <source>
        <dbReference type="SAM" id="Phobius"/>
    </source>
</evidence>
<feature type="domain" description="DUF202" evidence="6">
    <location>
        <begin position="7"/>
        <end position="68"/>
    </location>
</feature>
<evidence type="ECO:0000313" key="8">
    <source>
        <dbReference type="Proteomes" id="UP000037737"/>
    </source>
</evidence>
<keyword evidence="3 5" id="KW-1133">Transmembrane helix</keyword>
<dbReference type="EMBL" id="LAVO01000001">
    <property type="protein sequence ID" value="KOS12371.1"/>
    <property type="molecule type" value="Genomic_DNA"/>
</dbReference>
<feature type="transmembrane region" description="Helical" evidence="5">
    <location>
        <begin position="44"/>
        <end position="62"/>
    </location>
</feature>
<dbReference type="KEGG" id="mcw:A8L33_04480"/>
<keyword evidence="4 5" id="KW-0472">Membrane</keyword>
<gene>
    <name evidence="7" type="ORF">XI38_01805</name>
</gene>
<dbReference type="AlphaFoldDB" id="A0A0M8MRV3"/>
<name>A0A0M8MRV3_9MICO</name>
<evidence type="ECO:0000313" key="7">
    <source>
        <dbReference type="EMBL" id="KOS12371.1"/>
    </source>
</evidence>
<dbReference type="GO" id="GO:0012505">
    <property type="term" value="C:endomembrane system"/>
    <property type="evidence" value="ECO:0007669"/>
    <property type="project" value="UniProtKB-SubCell"/>
</dbReference>
<dbReference type="Pfam" id="PF02656">
    <property type="entry name" value="DUF202"/>
    <property type="match status" value="1"/>
</dbReference>
<evidence type="ECO:0000259" key="6">
    <source>
        <dbReference type="Pfam" id="PF02656"/>
    </source>
</evidence>
<evidence type="ECO:0000256" key="1">
    <source>
        <dbReference type="ARBA" id="ARBA00004127"/>
    </source>
</evidence>
<comment type="subcellular location">
    <subcellularLocation>
        <location evidence="1">Endomembrane system</location>
        <topology evidence="1">Multi-pass membrane protein</topology>
    </subcellularLocation>
</comment>
<accession>A0A0M8MRV3</accession>
<proteinExistence type="predicted"/>
<evidence type="ECO:0000256" key="2">
    <source>
        <dbReference type="ARBA" id="ARBA00022692"/>
    </source>
</evidence>
<dbReference type="InterPro" id="IPR003807">
    <property type="entry name" value="DUF202"/>
</dbReference>
<organism evidence="7 8">
    <name type="scientific">Microbacterium aurantiacum</name>
    <dbReference type="NCBI Taxonomy" id="162393"/>
    <lineage>
        <taxon>Bacteria</taxon>
        <taxon>Bacillati</taxon>
        <taxon>Actinomycetota</taxon>
        <taxon>Actinomycetes</taxon>
        <taxon>Micrococcales</taxon>
        <taxon>Microbacteriaceae</taxon>
        <taxon>Microbacterium</taxon>
    </lineage>
</organism>
<reference evidence="7" key="1">
    <citation type="submission" date="2015-04" db="EMBL/GenBank/DDBJ databases">
        <title>Complete genome sequence of Microbacterium chocolatum SIT 101, a bacterium enantioselectively hydrolyzing mesomeric diesters.</title>
        <authorList>
            <person name="Li X."/>
            <person name="Xu Y."/>
        </authorList>
    </citation>
    <scope>NUCLEOTIDE SEQUENCE [LARGE SCALE GENOMIC DNA]</scope>
    <source>
        <strain evidence="7">SIT 101</strain>
    </source>
</reference>
<sequence length="115" mass="12189">MSTPLFDPGLQPERTALAWRRTALAIGVGSLIALRVLPEAPGSLVWLTPAVLGLMFAGWLWWRADRRYRVTTRVLIERGDHAALPGGALPAALLGFVVAAGLLALGVVIAVALGR</sequence>
<evidence type="ECO:0000256" key="3">
    <source>
        <dbReference type="ARBA" id="ARBA00022989"/>
    </source>
</evidence>
<protein>
    <recommendedName>
        <fullName evidence="6">DUF202 domain-containing protein</fullName>
    </recommendedName>
</protein>